<evidence type="ECO:0000256" key="7">
    <source>
        <dbReference type="ARBA" id="ARBA00022640"/>
    </source>
</evidence>
<feature type="binding site" description="axial binding residue" evidence="9">
    <location>
        <position position="78"/>
    </location>
    <ligand>
        <name>chlorophyll b</name>
        <dbReference type="ChEBI" id="CHEBI:61721"/>
        <label>1</label>
    </ligand>
    <ligandPart>
        <name>Mg</name>
        <dbReference type="ChEBI" id="CHEBI:25107"/>
    </ligandPart>
</feature>
<dbReference type="Gene3D" id="1.10.3460.10">
    <property type="entry name" value="Chlorophyll a/b binding protein domain"/>
    <property type="match status" value="1"/>
</dbReference>
<evidence type="ECO:0000256" key="3">
    <source>
        <dbReference type="ARBA" id="ARBA00005933"/>
    </source>
</evidence>
<feature type="binding site" evidence="9">
    <location>
        <position position="169"/>
    </location>
    <ligand>
        <name>chlorophyll a</name>
        <dbReference type="ChEBI" id="CHEBI:58416"/>
        <label>1</label>
    </ligand>
</feature>
<feature type="binding site" evidence="9">
    <location>
        <position position="54"/>
    </location>
    <ligand>
        <name>chlorophyll a</name>
        <dbReference type="ChEBI" id="CHEBI:58416"/>
        <label>1</label>
    </ligand>
</feature>
<dbReference type="GO" id="GO:0016168">
    <property type="term" value="F:chlorophyll binding"/>
    <property type="evidence" value="ECO:0007669"/>
    <property type="project" value="UniProtKB-KW"/>
</dbReference>
<feature type="signal peptide" evidence="10">
    <location>
        <begin position="1"/>
        <end position="16"/>
    </location>
</feature>
<feature type="chain" id="PRO_5032453312" evidence="10">
    <location>
        <begin position="17"/>
        <end position="210"/>
    </location>
</feature>
<dbReference type="Pfam" id="PF00504">
    <property type="entry name" value="Chloroa_b-bind"/>
    <property type="match status" value="1"/>
</dbReference>
<evidence type="ECO:0000256" key="5">
    <source>
        <dbReference type="ARBA" id="ARBA00022528"/>
    </source>
</evidence>
<dbReference type="InterPro" id="IPR022796">
    <property type="entry name" value="Chloroa_b-bind"/>
</dbReference>
<feature type="binding site" evidence="9">
    <location>
        <position position="183"/>
    </location>
    <ligand>
        <name>chlorophyll a</name>
        <dbReference type="ChEBI" id="CHEBI:58416"/>
        <label>1</label>
    </ligand>
</feature>
<reference evidence="11" key="1">
    <citation type="submission" date="2021-02" db="EMBL/GenBank/DDBJ databases">
        <title>First Annotated Genome of the Yellow-green Alga Tribonema minus.</title>
        <authorList>
            <person name="Mahan K.M."/>
        </authorList>
    </citation>
    <scope>NUCLEOTIDE SEQUENCE</scope>
    <source>
        <strain evidence="11">UTEX B ZZ1240</strain>
    </source>
</reference>
<evidence type="ECO:0000256" key="9">
    <source>
        <dbReference type="PIRSR" id="PIRSR601344-1"/>
    </source>
</evidence>
<feature type="binding site" evidence="9">
    <location>
        <position position="76"/>
    </location>
    <ligand>
        <name>chlorophyll a</name>
        <dbReference type="ChEBI" id="CHEBI:58416"/>
        <label>1</label>
    </ligand>
</feature>
<comment type="caution">
    <text evidence="11">The sequence shown here is derived from an EMBL/GenBank/DDBJ whole genome shotgun (WGS) entry which is preliminary data.</text>
</comment>
<keyword evidence="9" id="KW-0157">Chromophore</keyword>
<dbReference type="EMBL" id="JAFCMP010000079">
    <property type="protein sequence ID" value="KAG5188045.1"/>
    <property type="molecule type" value="Genomic_DNA"/>
</dbReference>
<evidence type="ECO:0000256" key="2">
    <source>
        <dbReference type="ARBA" id="ARBA00004229"/>
    </source>
</evidence>
<keyword evidence="6" id="KW-0602">Photosynthesis</keyword>
<protein>
    <submittedName>
        <fullName evidence="11">Light harvesting complex protein</fullName>
    </submittedName>
</protein>
<evidence type="ECO:0000256" key="4">
    <source>
        <dbReference type="ARBA" id="ARBA00011623"/>
    </source>
</evidence>
<keyword evidence="7" id="KW-0934">Plastid</keyword>
<dbReference type="AlphaFoldDB" id="A0A835ZAW8"/>
<dbReference type="Proteomes" id="UP000664859">
    <property type="component" value="Unassembled WGS sequence"/>
</dbReference>
<dbReference type="GO" id="GO:0009507">
    <property type="term" value="C:chloroplast"/>
    <property type="evidence" value="ECO:0007669"/>
    <property type="project" value="UniProtKB-SubCell"/>
</dbReference>
<feature type="binding site" evidence="9">
    <location>
        <position position="171"/>
    </location>
    <ligand>
        <name>chlorophyll a</name>
        <dbReference type="ChEBI" id="CHEBI:58416"/>
        <label>1</label>
    </ligand>
</feature>
<evidence type="ECO:0000256" key="6">
    <source>
        <dbReference type="ARBA" id="ARBA00022531"/>
    </source>
</evidence>
<comment type="similarity">
    <text evidence="3">Belongs to the fucoxanthin chlorophyll protein family.</text>
</comment>
<comment type="subcellular location">
    <subcellularLocation>
        <location evidence="2">Plastid</location>
        <location evidence="2">Chloroplast</location>
    </subcellularLocation>
</comment>
<feature type="binding site" evidence="9">
    <location>
        <position position="73"/>
    </location>
    <ligand>
        <name>chlorophyll a</name>
        <dbReference type="ChEBI" id="CHEBI:58416"/>
        <label>1</label>
    </ligand>
</feature>
<keyword evidence="8" id="KW-0437">Light-harvesting polypeptide</keyword>
<keyword evidence="10" id="KW-0732">Signal</keyword>
<evidence type="ECO:0000256" key="10">
    <source>
        <dbReference type="SAM" id="SignalP"/>
    </source>
</evidence>
<gene>
    <name evidence="11" type="ORF">JKP88DRAFT_197998</name>
</gene>
<dbReference type="GO" id="GO:0009765">
    <property type="term" value="P:photosynthesis, light harvesting"/>
    <property type="evidence" value="ECO:0007669"/>
    <property type="project" value="InterPro"/>
</dbReference>
<keyword evidence="9" id="KW-0148">Chlorophyll</keyword>
<dbReference type="OrthoDB" id="423598at2759"/>
<proteinExistence type="inferred from homology"/>
<dbReference type="InterPro" id="IPR001344">
    <property type="entry name" value="Chloro_AB-bd_pln"/>
</dbReference>
<sequence length="210" mass="22070">MKTAAVCVASLAAASAFVTPFMGTQVAGRTASKAVVSMSVNDLLGADVETKGVWDPLGFSKDEAALFRRRVVELKHGRICMLATLGYLVAEVYHPLYDGKIPAGLGAISQVPMAGWLQIIAAIGVIELTVGKQDFENKAPGDLGFGLGFNPFPEDPEKFAALQLKELKNGRLAMMGIMGMMVQEGLTGQTPLAQLASGHISPFGDGQGAF</sequence>
<keyword evidence="12" id="KW-1185">Reference proteome</keyword>
<dbReference type="GO" id="GO:0030076">
    <property type="term" value="C:light-harvesting complex"/>
    <property type="evidence" value="ECO:0007669"/>
    <property type="project" value="UniProtKB-KW"/>
</dbReference>
<dbReference type="GO" id="GO:0016020">
    <property type="term" value="C:membrane"/>
    <property type="evidence" value="ECO:0007669"/>
    <property type="project" value="InterPro"/>
</dbReference>
<feature type="binding site" evidence="9">
    <location>
        <position position="60"/>
    </location>
    <ligand>
        <name>chlorophyll a</name>
        <dbReference type="ChEBI" id="CHEBI:58416"/>
        <label>1</label>
    </ligand>
</feature>
<keyword evidence="5" id="KW-0150">Chloroplast</keyword>
<accession>A0A835ZAW8</accession>
<evidence type="ECO:0000256" key="1">
    <source>
        <dbReference type="ARBA" id="ARBA00004022"/>
    </source>
</evidence>
<comment type="function">
    <text evidence="1">The light-harvesting complex (LHC) functions as a light receptor, it captures and delivers excitation energy to photosystems with which it is closely associated. Energy is transferred from the carotenoid and chlorophyll C (or B) to chlorophyll A and the photosynthetic reaction centers where it is used to synthesize ATP and reducing power.</text>
</comment>
<evidence type="ECO:0000313" key="12">
    <source>
        <dbReference type="Proteomes" id="UP000664859"/>
    </source>
</evidence>
<dbReference type="SUPFAM" id="SSF103511">
    <property type="entry name" value="Chlorophyll a-b binding protein"/>
    <property type="match status" value="1"/>
</dbReference>
<organism evidence="11 12">
    <name type="scientific">Tribonema minus</name>
    <dbReference type="NCBI Taxonomy" id="303371"/>
    <lineage>
        <taxon>Eukaryota</taxon>
        <taxon>Sar</taxon>
        <taxon>Stramenopiles</taxon>
        <taxon>Ochrophyta</taxon>
        <taxon>PX clade</taxon>
        <taxon>Xanthophyceae</taxon>
        <taxon>Tribonematales</taxon>
        <taxon>Tribonemataceae</taxon>
        <taxon>Tribonema</taxon>
    </lineage>
</organism>
<feature type="binding site" evidence="9">
    <location>
        <position position="166"/>
    </location>
    <ligand>
        <name>chlorophyll a</name>
        <dbReference type="ChEBI" id="CHEBI:58416"/>
        <label>1</label>
    </ligand>
</feature>
<comment type="subunit">
    <text evidence="4">The LHC complex of chromophytic algae is composed of fucoxanthin, chlorophyll A and C bound non-covalently by fucoxanthin chlorophyll proteins (FCPs). The ratio of pigments in this LHC is; fucoxanthin: chlorophyll C: chlorophyll A; (0.6-1): (0.1-0.3): (1).</text>
</comment>
<evidence type="ECO:0000313" key="11">
    <source>
        <dbReference type="EMBL" id="KAG5188045.1"/>
    </source>
</evidence>
<feature type="binding site" evidence="9">
    <location>
        <position position="165"/>
    </location>
    <ligand>
        <name>chlorophyll a</name>
        <dbReference type="ChEBI" id="CHEBI:58416"/>
        <label>1</label>
    </ligand>
</feature>
<evidence type="ECO:0000256" key="8">
    <source>
        <dbReference type="ARBA" id="ARBA00023243"/>
    </source>
</evidence>
<feature type="binding site" description="axial binding residue" evidence="9">
    <location>
        <position position="127"/>
    </location>
    <ligand>
        <name>chlorophyll b</name>
        <dbReference type="ChEBI" id="CHEBI:61721"/>
        <label>1</label>
    </ligand>
    <ligandPart>
        <name>Mg</name>
        <dbReference type="ChEBI" id="CHEBI:25107"/>
    </ligandPart>
</feature>
<dbReference type="PANTHER" id="PTHR21649">
    <property type="entry name" value="CHLOROPHYLL A/B BINDING PROTEIN"/>
    <property type="match status" value="1"/>
</dbReference>
<name>A0A835ZAW8_9STRA</name>